<feature type="compositionally biased region" description="Basic residues" evidence="1">
    <location>
        <begin position="142"/>
        <end position="156"/>
    </location>
</feature>
<dbReference type="Proteomes" id="UP000695562">
    <property type="component" value="Unassembled WGS sequence"/>
</dbReference>
<proteinExistence type="predicted"/>
<dbReference type="AlphaFoldDB" id="A0A8J4V6H1"/>
<evidence type="ECO:0000313" key="2">
    <source>
        <dbReference type="EMBL" id="KAF2075827.1"/>
    </source>
</evidence>
<evidence type="ECO:0000313" key="3">
    <source>
        <dbReference type="Proteomes" id="UP000695562"/>
    </source>
</evidence>
<comment type="caution">
    <text evidence="2">The sequence shown here is derived from an EMBL/GenBank/DDBJ whole genome shotgun (WGS) entry which is preliminary data.</text>
</comment>
<dbReference type="EMBL" id="AJWJ01000084">
    <property type="protein sequence ID" value="KAF2075827.1"/>
    <property type="molecule type" value="Genomic_DNA"/>
</dbReference>
<keyword evidence="3" id="KW-1185">Reference proteome</keyword>
<protein>
    <submittedName>
        <fullName evidence="2">Uncharacterized protein</fullName>
    </submittedName>
</protein>
<accession>A0A8J4V6H1</accession>
<sequence>MEKRNGLMDHLIVASTRKRVSTDQQITASQPNINTTTSSMLPVVGRSSKKQKVIENQSLPDINFSNNNNNEMDESIVDSTLSQPQASSGYNFFSSQNTTFGGGFSMDPFSSQSNIPFQDVYQQHSNSNDNEFIVSENEKESKRTKKKERKERKERKEKKEKDKKEKKERKENDKKDKKDKKKEKKIESQEQPQEKEQQDQEQDMVMQENIPTLPITSSQTYNFFSTPFSFNQENINSTSGSSSLAWDLPSFTGEGGNPAVIDPNEHSYSFFSSFYNQY</sequence>
<gene>
    <name evidence="2" type="ORF">CYY_002861</name>
</gene>
<feature type="compositionally biased region" description="Basic and acidic residues" evidence="1">
    <location>
        <begin position="157"/>
        <end position="176"/>
    </location>
</feature>
<organism evidence="2 3">
    <name type="scientific">Polysphondylium violaceum</name>
    <dbReference type="NCBI Taxonomy" id="133409"/>
    <lineage>
        <taxon>Eukaryota</taxon>
        <taxon>Amoebozoa</taxon>
        <taxon>Evosea</taxon>
        <taxon>Eumycetozoa</taxon>
        <taxon>Dictyostelia</taxon>
        <taxon>Dictyosteliales</taxon>
        <taxon>Dictyosteliaceae</taxon>
        <taxon>Polysphondylium</taxon>
    </lineage>
</organism>
<feature type="compositionally biased region" description="Basic and acidic residues" evidence="1">
    <location>
        <begin position="184"/>
        <end position="198"/>
    </location>
</feature>
<reference evidence="2" key="1">
    <citation type="submission" date="2020-01" db="EMBL/GenBank/DDBJ databases">
        <title>Development of genomics and gene disruption for Polysphondylium violaceum indicates a role for the polyketide synthase stlB in stalk morphogenesis.</title>
        <authorList>
            <person name="Narita B."/>
            <person name="Kawabe Y."/>
            <person name="Kin K."/>
            <person name="Saito T."/>
            <person name="Gibbs R."/>
            <person name="Kuspa A."/>
            <person name="Muzny D."/>
            <person name="Queller D."/>
            <person name="Richards S."/>
            <person name="Strassman J."/>
            <person name="Sucgang R."/>
            <person name="Worley K."/>
            <person name="Schaap P."/>
        </authorList>
    </citation>
    <scope>NUCLEOTIDE SEQUENCE</scope>
    <source>
        <strain evidence="2">QSvi11</strain>
    </source>
</reference>
<name>A0A8J4V6H1_9MYCE</name>
<evidence type="ECO:0000256" key="1">
    <source>
        <dbReference type="SAM" id="MobiDB-lite"/>
    </source>
</evidence>
<feature type="region of interest" description="Disordered" evidence="1">
    <location>
        <begin position="126"/>
        <end position="203"/>
    </location>
</feature>